<evidence type="ECO:0000313" key="3">
    <source>
        <dbReference type="Proteomes" id="UP000807469"/>
    </source>
</evidence>
<reference evidence="2" key="1">
    <citation type="submission" date="2020-11" db="EMBL/GenBank/DDBJ databases">
        <authorList>
            <consortium name="DOE Joint Genome Institute"/>
            <person name="Ahrendt S."/>
            <person name="Riley R."/>
            <person name="Andreopoulos W."/>
            <person name="Labutti K."/>
            <person name="Pangilinan J."/>
            <person name="Ruiz-Duenas F.J."/>
            <person name="Barrasa J.M."/>
            <person name="Sanchez-Garcia M."/>
            <person name="Camarero S."/>
            <person name="Miyauchi S."/>
            <person name="Serrano A."/>
            <person name="Linde D."/>
            <person name="Babiker R."/>
            <person name="Drula E."/>
            <person name="Ayuso-Fernandez I."/>
            <person name="Pacheco R."/>
            <person name="Padilla G."/>
            <person name="Ferreira P."/>
            <person name="Barriuso J."/>
            <person name="Kellner H."/>
            <person name="Castanera R."/>
            <person name="Alfaro M."/>
            <person name="Ramirez L."/>
            <person name="Pisabarro A.G."/>
            <person name="Kuo A."/>
            <person name="Tritt A."/>
            <person name="Lipzen A."/>
            <person name="He G."/>
            <person name="Yan M."/>
            <person name="Ng V."/>
            <person name="Cullen D."/>
            <person name="Martin F."/>
            <person name="Rosso M.-N."/>
            <person name="Henrissat B."/>
            <person name="Hibbett D."/>
            <person name="Martinez A.T."/>
            <person name="Grigoriev I.V."/>
        </authorList>
    </citation>
    <scope>NUCLEOTIDE SEQUENCE</scope>
    <source>
        <strain evidence="2">CIRM-BRFM 674</strain>
    </source>
</reference>
<organism evidence="2 3">
    <name type="scientific">Pholiota conissans</name>
    <dbReference type="NCBI Taxonomy" id="109636"/>
    <lineage>
        <taxon>Eukaryota</taxon>
        <taxon>Fungi</taxon>
        <taxon>Dikarya</taxon>
        <taxon>Basidiomycota</taxon>
        <taxon>Agaricomycotina</taxon>
        <taxon>Agaricomycetes</taxon>
        <taxon>Agaricomycetidae</taxon>
        <taxon>Agaricales</taxon>
        <taxon>Agaricineae</taxon>
        <taxon>Strophariaceae</taxon>
        <taxon>Pholiota</taxon>
    </lineage>
</organism>
<name>A0A9P5YJQ5_9AGAR</name>
<evidence type="ECO:0000313" key="2">
    <source>
        <dbReference type="EMBL" id="KAF9470188.1"/>
    </source>
</evidence>
<proteinExistence type="predicted"/>
<accession>A0A9P5YJQ5</accession>
<feature type="region of interest" description="Disordered" evidence="1">
    <location>
        <begin position="1"/>
        <end position="74"/>
    </location>
</feature>
<comment type="caution">
    <text evidence="2">The sequence shown here is derived from an EMBL/GenBank/DDBJ whole genome shotgun (WGS) entry which is preliminary data.</text>
</comment>
<feature type="compositionally biased region" description="Basic and acidic residues" evidence="1">
    <location>
        <begin position="1"/>
        <end position="11"/>
    </location>
</feature>
<evidence type="ECO:0000256" key="1">
    <source>
        <dbReference type="SAM" id="MobiDB-lite"/>
    </source>
</evidence>
<dbReference type="AlphaFoldDB" id="A0A9P5YJQ5"/>
<sequence length="207" mass="21741">MGGNEGGRDSHGSQADAAEGLRAATSSPMWQRTDPPPQLRERTDAVRPPHNGADAVTRSLPHSPAFDASNARRRCSVSVGVATSSTWQRARTCCHLCRCPRLALRAPRQHPEPVNAATSSLDVAACTGSALPPPHPRTCTIGPEPTSSRRVASTKPRSPVAVQCHPHPHVADTAPAAQTPSTHVANPKRSGSLVLVSSPPIHATSSR</sequence>
<gene>
    <name evidence="2" type="ORF">BDN70DRAFT_939950</name>
</gene>
<dbReference type="EMBL" id="MU156185">
    <property type="protein sequence ID" value="KAF9470188.1"/>
    <property type="molecule type" value="Genomic_DNA"/>
</dbReference>
<feature type="region of interest" description="Disordered" evidence="1">
    <location>
        <begin position="134"/>
        <end position="207"/>
    </location>
</feature>
<dbReference type="Proteomes" id="UP000807469">
    <property type="component" value="Unassembled WGS sequence"/>
</dbReference>
<protein>
    <submittedName>
        <fullName evidence="2">Uncharacterized protein</fullName>
    </submittedName>
</protein>
<keyword evidence="3" id="KW-1185">Reference proteome</keyword>